<dbReference type="Pfam" id="PF13202">
    <property type="entry name" value="EF-hand_5"/>
    <property type="match status" value="2"/>
</dbReference>
<dbReference type="Gene3D" id="1.10.238.10">
    <property type="entry name" value="EF-hand"/>
    <property type="match status" value="1"/>
</dbReference>
<dbReference type="EMBL" id="AP024110">
    <property type="protein sequence ID" value="BCM25417.1"/>
    <property type="molecule type" value="Genomic_DNA"/>
</dbReference>
<dbReference type="InterPro" id="IPR002048">
    <property type="entry name" value="EF_hand_dom"/>
</dbReference>
<dbReference type="PROSITE" id="PS00018">
    <property type="entry name" value="EF_HAND_1"/>
    <property type="match status" value="2"/>
</dbReference>
<evidence type="ECO:0000313" key="4">
    <source>
        <dbReference type="Proteomes" id="UP000826722"/>
    </source>
</evidence>
<dbReference type="Proteomes" id="UP000826722">
    <property type="component" value="Chromosome"/>
</dbReference>
<dbReference type="SUPFAM" id="SSF47473">
    <property type="entry name" value="EF-hand"/>
    <property type="match status" value="1"/>
</dbReference>
<dbReference type="AlphaFoldDB" id="A0A8D5G947"/>
<protein>
    <recommendedName>
        <fullName evidence="2">EF-hand domain-containing protein</fullName>
    </recommendedName>
</protein>
<evidence type="ECO:0000256" key="1">
    <source>
        <dbReference type="SAM" id="SignalP"/>
    </source>
</evidence>
<organism evidence="3 4">
    <name type="scientific">Methyloradius palustris</name>
    <dbReference type="NCBI Taxonomy" id="2778876"/>
    <lineage>
        <taxon>Bacteria</taxon>
        <taxon>Pseudomonadati</taxon>
        <taxon>Pseudomonadota</taxon>
        <taxon>Betaproteobacteria</taxon>
        <taxon>Nitrosomonadales</taxon>
        <taxon>Methylophilaceae</taxon>
        <taxon>Methyloradius</taxon>
    </lineage>
</organism>
<keyword evidence="1" id="KW-0732">Signal</keyword>
<dbReference type="SMART" id="SM00054">
    <property type="entry name" value="EFh"/>
    <property type="match status" value="2"/>
</dbReference>
<feature type="domain" description="EF-hand" evidence="2">
    <location>
        <begin position="104"/>
        <end position="139"/>
    </location>
</feature>
<evidence type="ECO:0000259" key="2">
    <source>
        <dbReference type="PROSITE" id="PS50222"/>
    </source>
</evidence>
<name>A0A8D5G947_9PROT</name>
<gene>
    <name evidence="3" type="ORF">ZMTM_16760</name>
</gene>
<dbReference type="PROSITE" id="PS50222">
    <property type="entry name" value="EF_HAND_2"/>
    <property type="match status" value="1"/>
</dbReference>
<keyword evidence="4" id="KW-1185">Reference proteome</keyword>
<dbReference type="RefSeq" id="WP_221763506.1">
    <property type="nucleotide sequence ID" value="NZ_AP024110.1"/>
</dbReference>
<feature type="chain" id="PRO_5034057272" description="EF-hand domain-containing protein" evidence="1">
    <location>
        <begin position="23"/>
        <end position="160"/>
    </location>
</feature>
<sequence>MKIQLNNVALIGCILLSTAAFSAPTFAADAMLSTGGYARELHKMDMMKMLDADGNHMVTKAEADAYYGSLFDALNKDGDDTLDAKEWVGTKGQENISIATGGYSHQLRTMKMMKMIDTDGDHTVSKEEFLKYNETIFTAMDKSGDGQIDPQEWLAKQTGN</sequence>
<dbReference type="KEGG" id="mpau:ZMTM_16760"/>
<dbReference type="InterPro" id="IPR018247">
    <property type="entry name" value="EF_Hand_1_Ca_BS"/>
</dbReference>
<dbReference type="GO" id="GO:0005509">
    <property type="term" value="F:calcium ion binding"/>
    <property type="evidence" value="ECO:0007669"/>
    <property type="project" value="InterPro"/>
</dbReference>
<proteinExistence type="predicted"/>
<dbReference type="InterPro" id="IPR011992">
    <property type="entry name" value="EF-hand-dom_pair"/>
</dbReference>
<reference evidence="3" key="1">
    <citation type="journal article" date="2021" name="Arch. Microbiol.">
        <title>Methyloradius palustris gen. nov., sp. nov., a methanol-oxidizing bacterium isolated from snow.</title>
        <authorList>
            <person name="Miyadera T."/>
            <person name="Kojima H."/>
            <person name="Fukui M."/>
        </authorList>
    </citation>
    <scope>NUCLEOTIDE SEQUENCE</scope>
    <source>
        <strain evidence="3">Zm11</strain>
    </source>
</reference>
<accession>A0A8D5G947</accession>
<feature type="signal peptide" evidence="1">
    <location>
        <begin position="1"/>
        <end position="22"/>
    </location>
</feature>
<evidence type="ECO:0000313" key="3">
    <source>
        <dbReference type="EMBL" id="BCM25417.1"/>
    </source>
</evidence>